<evidence type="ECO:0000256" key="5">
    <source>
        <dbReference type="ARBA" id="ARBA00023014"/>
    </source>
</evidence>
<dbReference type="PANTHER" id="PTHR43409">
    <property type="entry name" value="ANAEROBIC MAGNESIUM-PROTOPORPHYRIN IX MONOMETHYL ESTER CYCLASE-RELATED"/>
    <property type="match status" value="1"/>
</dbReference>
<dbReference type="InterPro" id="IPR058240">
    <property type="entry name" value="rSAM_sf"/>
</dbReference>
<comment type="caution">
    <text evidence="7">The sequence shown here is derived from an EMBL/GenBank/DDBJ whole genome shotgun (WGS) entry which is preliminary data.</text>
</comment>
<dbReference type="SMART" id="SM00729">
    <property type="entry name" value="Elp3"/>
    <property type="match status" value="1"/>
</dbReference>
<keyword evidence="2" id="KW-0949">S-adenosyl-L-methionine</keyword>
<dbReference type="GO" id="GO:0051536">
    <property type="term" value="F:iron-sulfur cluster binding"/>
    <property type="evidence" value="ECO:0007669"/>
    <property type="project" value="UniProtKB-KW"/>
</dbReference>
<dbReference type="Pfam" id="PF04055">
    <property type="entry name" value="Radical_SAM"/>
    <property type="match status" value="1"/>
</dbReference>
<keyword evidence="4" id="KW-0408">Iron</keyword>
<evidence type="ECO:0000256" key="1">
    <source>
        <dbReference type="ARBA" id="ARBA00001966"/>
    </source>
</evidence>
<dbReference type="CDD" id="cd01335">
    <property type="entry name" value="Radical_SAM"/>
    <property type="match status" value="1"/>
</dbReference>
<evidence type="ECO:0000256" key="2">
    <source>
        <dbReference type="ARBA" id="ARBA00022691"/>
    </source>
</evidence>
<keyword evidence="3" id="KW-0479">Metal-binding</keyword>
<dbReference type="SFLD" id="SFLDS00029">
    <property type="entry name" value="Radical_SAM"/>
    <property type="match status" value="1"/>
</dbReference>
<dbReference type="SUPFAM" id="SSF102114">
    <property type="entry name" value="Radical SAM enzymes"/>
    <property type="match status" value="1"/>
</dbReference>
<evidence type="ECO:0000259" key="6">
    <source>
        <dbReference type="PROSITE" id="PS51918"/>
    </source>
</evidence>
<keyword evidence="5" id="KW-0411">Iron-sulfur</keyword>
<dbReference type="InterPro" id="IPR023404">
    <property type="entry name" value="rSAM_horseshoe"/>
</dbReference>
<sequence>MKILYIQPWNFSDYTQIERFQRGYLKKLSLPRVMFEVLYFVANLAEFEILDLNLELLENPQKSAKQILQEKLQGNFFNAIFLTFPTVALGNLVGEIINWCKELAPQSMLVVGGEAVELMTEDIMKFWPVDYLYCGYGQEIPLILEQINRPEKFQEIHGLYHRSKKGIIFPEVKRGEAKLLDNYQPKNFYSLKGKFNFQGYLNRYFKLGFQPSASIEMMRGCSHKCTFCAINKIHKVLFRQPKIVAAEAAFLLQHRVSDFYLIDPTLGLNKKFTEKLLFLLAQVKVNYPELKILGVTRTSLITEIFTDKLKKAGFETIGLGIETMTNRQLNKIKKKLIPQQAEKAVKILDMQKIKVKLFLIHFPTIFSQETIEFLLKLHRKKIDFIVQSSFYRPLYQKSQFASLPDFRQFDQRLDCRNFGLDSASSILEWLLVNLAFPSTDIDSKQGDQDLAKLLTKSNFNALNIPAFKNLALIIKPNKYFLYLPKVQPEIIKPNLYKGADLQYLSKIPNLTIINLSKEVKNGKRTGGSYAKTNPSNR</sequence>
<dbReference type="SFLD" id="SFLDG01082">
    <property type="entry name" value="B12-binding_domain_containing"/>
    <property type="match status" value="1"/>
</dbReference>
<dbReference type="AlphaFoldDB" id="A0A1G1XPK0"/>
<gene>
    <name evidence="7" type="ORF">A2Y82_05350</name>
</gene>
<dbReference type="EMBL" id="MHHZ01000010">
    <property type="protein sequence ID" value="OGY41998.1"/>
    <property type="molecule type" value="Genomic_DNA"/>
</dbReference>
<evidence type="ECO:0000313" key="7">
    <source>
        <dbReference type="EMBL" id="OGY41998.1"/>
    </source>
</evidence>
<proteinExistence type="predicted"/>
<dbReference type="InterPro" id="IPR006638">
    <property type="entry name" value="Elp3/MiaA/NifB-like_rSAM"/>
</dbReference>
<protein>
    <recommendedName>
        <fullName evidence="6">Radical SAM core domain-containing protein</fullName>
    </recommendedName>
</protein>
<reference evidence="7 8" key="1">
    <citation type="journal article" date="2016" name="Nat. Commun.">
        <title>Thousands of microbial genomes shed light on interconnected biogeochemical processes in an aquifer system.</title>
        <authorList>
            <person name="Anantharaman K."/>
            <person name="Brown C.T."/>
            <person name="Hug L.A."/>
            <person name="Sharon I."/>
            <person name="Castelle C.J."/>
            <person name="Probst A.J."/>
            <person name="Thomas B.C."/>
            <person name="Singh A."/>
            <person name="Wilkins M.J."/>
            <person name="Karaoz U."/>
            <person name="Brodie E.L."/>
            <person name="Williams K.H."/>
            <person name="Hubbard S.S."/>
            <person name="Banfield J.F."/>
        </authorList>
    </citation>
    <scope>NUCLEOTIDE SEQUENCE [LARGE SCALE GENOMIC DNA]</scope>
</reference>
<comment type="cofactor">
    <cofactor evidence="1">
        <name>[4Fe-4S] cluster</name>
        <dbReference type="ChEBI" id="CHEBI:49883"/>
    </cofactor>
</comment>
<evidence type="ECO:0000313" key="8">
    <source>
        <dbReference type="Proteomes" id="UP000176498"/>
    </source>
</evidence>
<evidence type="ECO:0000256" key="4">
    <source>
        <dbReference type="ARBA" id="ARBA00023004"/>
    </source>
</evidence>
<organism evidence="7 8">
    <name type="scientific">Candidatus Buchananbacteria bacterium RBG_13_36_9</name>
    <dbReference type="NCBI Taxonomy" id="1797530"/>
    <lineage>
        <taxon>Bacteria</taxon>
        <taxon>Candidatus Buchananiibacteriota</taxon>
    </lineage>
</organism>
<dbReference type="InterPro" id="IPR007197">
    <property type="entry name" value="rSAM"/>
</dbReference>
<feature type="domain" description="Radical SAM core" evidence="6">
    <location>
        <begin position="207"/>
        <end position="431"/>
    </location>
</feature>
<dbReference type="InterPro" id="IPR051198">
    <property type="entry name" value="BchE-like"/>
</dbReference>
<accession>A0A1G1XPK0</accession>
<dbReference type="GO" id="GO:0046872">
    <property type="term" value="F:metal ion binding"/>
    <property type="evidence" value="ECO:0007669"/>
    <property type="project" value="UniProtKB-KW"/>
</dbReference>
<evidence type="ECO:0000256" key="3">
    <source>
        <dbReference type="ARBA" id="ARBA00022723"/>
    </source>
</evidence>
<dbReference type="PROSITE" id="PS51918">
    <property type="entry name" value="RADICAL_SAM"/>
    <property type="match status" value="1"/>
</dbReference>
<name>A0A1G1XPK0_9BACT</name>
<dbReference type="GO" id="GO:0003824">
    <property type="term" value="F:catalytic activity"/>
    <property type="evidence" value="ECO:0007669"/>
    <property type="project" value="InterPro"/>
</dbReference>
<dbReference type="Proteomes" id="UP000176498">
    <property type="component" value="Unassembled WGS sequence"/>
</dbReference>
<dbReference type="Gene3D" id="3.80.30.20">
    <property type="entry name" value="tm_1862 like domain"/>
    <property type="match status" value="1"/>
</dbReference>